<proteinExistence type="predicted"/>
<dbReference type="EMBL" id="KL584749">
    <property type="protein sequence ID" value="KER00801.1"/>
    <property type="molecule type" value="Genomic_DNA"/>
</dbReference>
<dbReference type="Proteomes" id="UP000030641">
    <property type="component" value="Unassembled WGS sequence"/>
</dbReference>
<feature type="compositionally biased region" description="Polar residues" evidence="1">
    <location>
        <begin position="46"/>
        <end position="58"/>
    </location>
</feature>
<evidence type="ECO:0008006" key="4">
    <source>
        <dbReference type="Google" id="ProtNLM"/>
    </source>
</evidence>
<evidence type="ECO:0000313" key="2">
    <source>
        <dbReference type="EMBL" id="KER00801.1"/>
    </source>
</evidence>
<dbReference type="OrthoDB" id="3944363at2759"/>
<protein>
    <recommendedName>
        <fullName evidence="4">Ubiquitin-like domain-containing protein</fullName>
    </recommendedName>
</protein>
<dbReference type="HOGENOM" id="CLU_882727_0_0_1"/>
<dbReference type="GeneID" id="25362189"/>
<dbReference type="RefSeq" id="XP_013349315.1">
    <property type="nucleotide sequence ID" value="XM_013493861.1"/>
</dbReference>
<name>A0A074YSY7_AURSE</name>
<feature type="compositionally biased region" description="Basic and acidic residues" evidence="1">
    <location>
        <begin position="27"/>
        <end position="36"/>
    </location>
</feature>
<feature type="compositionally biased region" description="Polar residues" evidence="1">
    <location>
        <begin position="14"/>
        <end position="25"/>
    </location>
</feature>
<sequence length="312" mass="34645">MDTINDENAPPDCNINTKNTTTSNAGHEVKSLKRLSDPLSVRTDNRLTSTTNETQQPSEIIKQEEHESLSSPAKSDNDVIGDDDANLTEMYSIDGDFDDEQGDGFDDDFTYDEDDDIPLEEDPFFGNVQAETCPGQPTQERLDFIARAVEEDKAKEAACGIPLPESPGDLLALESPGEHAQSSRDAPLVPFQPPHPLLNEQIHNAIEMVLEVRSSYGGDVFLVIQPIEPLYEMKLKFIQAVGLDVQPGALQFFYNDLLIEDDHTAKKVRSPLGHHSRQLADVIQIGLTSESLIHCQKVGAMRYDVLMPKTLW</sequence>
<dbReference type="AlphaFoldDB" id="A0A074YSY7"/>
<organism evidence="2 3">
    <name type="scientific">Aureobasidium subglaciale (strain EXF-2481)</name>
    <name type="common">Aureobasidium pullulans var. subglaciale</name>
    <dbReference type="NCBI Taxonomy" id="1043005"/>
    <lineage>
        <taxon>Eukaryota</taxon>
        <taxon>Fungi</taxon>
        <taxon>Dikarya</taxon>
        <taxon>Ascomycota</taxon>
        <taxon>Pezizomycotina</taxon>
        <taxon>Dothideomycetes</taxon>
        <taxon>Dothideomycetidae</taxon>
        <taxon>Dothideales</taxon>
        <taxon>Saccotheciaceae</taxon>
        <taxon>Aureobasidium</taxon>
    </lineage>
</organism>
<feature type="region of interest" description="Disordered" evidence="1">
    <location>
        <begin position="1"/>
        <end position="83"/>
    </location>
</feature>
<accession>A0A074YSY7</accession>
<reference evidence="2 3" key="1">
    <citation type="journal article" date="2014" name="BMC Genomics">
        <title>Genome sequencing of four Aureobasidium pullulans varieties: biotechnological potential, stress tolerance, and description of new species.</title>
        <authorList>
            <person name="Gostin Ar C."/>
            <person name="Ohm R.A."/>
            <person name="Kogej T."/>
            <person name="Sonjak S."/>
            <person name="Turk M."/>
            <person name="Zajc J."/>
            <person name="Zalar P."/>
            <person name="Grube M."/>
            <person name="Sun H."/>
            <person name="Han J."/>
            <person name="Sharma A."/>
            <person name="Chiniquy J."/>
            <person name="Ngan C.Y."/>
            <person name="Lipzen A."/>
            <person name="Barry K."/>
            <person name="Grigoriev I.V."/>
            <person name="Gunde-Cimerman N."/>
        </authorList>
    </citation>
    <scope>NUCLEOTIDE SEQUENCE [LARGE SCALE GENOMIC DNA]</scope>
    <source>
        <strain evidence="2 3">EXF-2481</strain>
    </source>
</reference>
<keyword evidence="3" id="KW-1185">Reference proteome</keyword>
<evidence type="ECO:0000256" key="1">
    <source>
        <dbReference type="SAM" id="MobiDB-lite"/>
    </source>
</evidence>
<evidence type="ECO:0000313" key="3">
    <source>
        <dbReference type="Proteomes" id="UP000030641"/>
    </source>
</evidence>
<dbReference type="InParanoid" id="A0A074YSY7"/>
<gene>
    <name evidence="2" type="ORF">AUEXF2481DRAFT_160495</name>
</gene>